<dbReference type="EMBL" id="CM007650">
    <property type="protein sequence ID" value="ONM55024.1"/>
    <property type="molecule type" value="Genomic_DNA"/>
</dbReference>
<dbReference type="PANTHER" id="PTHR33170:SF34">
    <property type="entry name" value="OS05G0102200 PROTEIN"/>
    <property type="match status" value="1"/>
</dbReference>
<reference evidence="2" key="1">
    <citation type="submission" date="2015-12" db="EMBL/GenBank/DDBJ databases">
        <title>Update maize B73 reference genome by single molecule sequencing technologies.</title>
        <authorList>
            <consortium name="Maize Genome Sequencing Project"/>
            <person name="Ware D."/>
        </authorList>
    </citation>
    <scope>NUCLEOTIDE SEQUENCE [LARGE SCALE GENOMIC DNA]</scope>
    <source>
        <tissue evidence="2">Seedling</tissue>
    </source>
</reference>
<evidence type="ECO:0000256" key="1">
    <source>
        <dbReference type="SAM" id="MobiDB-lite"/>
    </source>
</evidence>
<feature type="region of interest" description="Disordered" evidence="1">
    <location>
        <begin position="144"/>
        <end position="170"/>
    </location>
</feature>
<gene>
    <name evidence="2" type="ORF">ZEAMMB73_Zm00001d020507</name>
</gene>
<dbReference type="AlphaFoldDB" id="A0A1D6I4F8"/>
<accession>A0A1D6I4F8</accession>
<dbReference type="PANTHER" id="PTHR33170">
    <property type="entry name" value="DUF4283 DOMAIN-CONTAINING PROTEIN-RELATED"/>
    <property type="match status" value="1"/>
</dbReference>
<protein>
    <submittedName>
        <fullName evidence="2">Uncharacterized protein</fullName>
    </submittedName>
</protein>
<name>A0A1D6I4F8_MAIZE</name>
<proteinExistence type="predicted"/>
<organism evidence="2">
    <name type="scientific">Zea mays</name>
    <name type="common">Maize</name>
    <dbReference type="NCBI Taxonomy" id="4577"/>
    <lineage>
        <taxon>Eukaryota</taxon>
        <taxon>Viridiplantae</taxon>
        <taxon>Streptophyta</taxon>
        <taxon>Embryophyta</taxon>
        <taxon>Tracheophyta</taxon>
        <taxon>Spermatophyta</taxon>
        <taxon>Magnoliopsida</taxon>
        <taxon>Liliopsida</taxon>
        <taxon>Poales</taxon>
        <taxon>Poaceae</taxon>
        <taxon>PACMAD clade</taxon>
        <taxon>Panicoideae</taxon>
        <taxon>Andropogonodae</taxon>
        <taxon>Andropogoneae</taxon>
        <taxon>Tripsacinae</taxon>
        <taxon>Zea</taxon>
    </lineage>
</organism>
<feature type="compositionally biased region" description="Acidic residues" evidence="1">
    <location>
        <begin position="160"/>
        <end position="170"/>
    </location>
</feature>
<dbReference type="FunCoup" id="A0A1D6I4F8">
    <property type="interactions" value="588"/>
</dbReference>
<feature type="region of interest" description="Disordered" evidence="1">
    <location>
        <begin position="287"/>
        <end position="319"/>
    </location>
</feature>
<evidence type="ECO:0000313" key="2">
    <source>
        <dbReference type="EMBL" id="ONM55024.1"/>
    </source>
</evidence>
<dbReference type="InParanoid" id="A0A1D6I4F8"/>
<feature type="compositionally biased region" description="Basic and acidic residues" evidence="1">
    <location>
        <begin position="144"/>
        <end position="159"/>
    </location>
</feature>
<sequence length="319" mass="36231">MILRSHRRERVLIQAICELGSTIGVVEEIDLNSLESKDMVRFKVHVKSIDMIPEVIEVGVKPYLYDIFYKVENIDAEGWNDDSVSLEKRASVDVHRSGKTVMEKSGKKQKNEDFVTEENDMIIEYHSGLTSKMIGSLITSGKSDKLSDVAKDGGEKEGSEGDEDFNESEDDLLSSQELDVLVKDMGMDVINSQDEMLNEKTGANEDIKITEKAISRAAAKDAFLNKGKNKEKIKLNLDEIKMVEIERSIICDSNSNLEKEMNISDAENEYEIAASIDKMVQELLDSESDKEKMMVHNRKKDMRREKIFSEKKEKELSKC</sequence>
<feature type="compositionally biased region" description="Basic and acidic residues" evidence="1">
    <location>
        <begin position="302"/>
        <end position="319"/>
    </location>
</feature>